<organism evidence="2 3">
    <name type="scientific">Gossypium stocksii</name>
    <dbReference type="NCBI Taxonomy" id="47602"/>
    <lineage>
        <taxon>Eukaryota</taxon>
        <taxon>Viridiplantae</taxon>
        <taxon>Streptophyta</taxon>
        <taxon>Embryophyta</taxon>
        <taxon>Tracheophyta</taxon>
        <taxon>Spermatophyta</taxon>
        <taxon>Magnoliopsida</taxon>
        <taxon>eudicotyledons</taxon>
        <taxon>Gunneridae</taxon>
        <taxon>Pentapetalae</taxon>
        <taxon>rosids</taxon>
        <taxon>malvids</taxon>
        <taxon>Malvales</taxon>
        <taxon>Malvaceae</taxon>
        <taxon>Malvoideae</taxon>
        <taxon>Gossypium</taxon>
    </lineage>
</organism>
<evidence type="ECO:0000313" key="2">
    <source>
        <dbReference type="EMBL" id="KAH1096871.1"/>
    </source>
</evidence>
<accession>A0A9D3VVK3</accession>
<comment type="caution">
    <text evidence="2">The sequence shown here is derived from an EMBL/GenBank/DDBJ whole genome shotgun (WGS) entry which is preliminary data.</text>
</comment>
<feature type="non-terminal residue" evidence="2">
    <location>
        <position position="1"/>
    </location>
</feature>
<gene>
    <name evidence="2" type="ORF">J1N35_013792</name>
</gene>
<dbReference type="AlphaFoldDB" id="A0A9D3VVK3"/>
<feature type="compositionally biased region" description="Basic and acidic residues" evidence="1">
    <location>
        <begin position="99"/>
        <end position="114"/>
    </location>
</feature>
<sequence>STISMERMLFVVCDYDERSINVGRIILKEIKDCAKKRAQVRSKANLKGHYVQGCVTRHDLEILVENIELLNQVEPNEPNELESNESSTKSEPEADLINDIEKVEAKEEPNSLKP</sequence>
<dbReference type="EMBL" id="JAIQCV010000005">
    <property type="protein sequence ID" value="KAH1096871.1"/>
    <property type="molecule type" value="Genomic_DNA"/>
</dbReference>
<proteinExistence type="predicted"/>
<protein>
    <submittedName>
        <fullName evidence="2">Uncharacterized protein</fullName>
    </submittedName>
</protein>
<feature type="non-terminal residue" evidence="2">
    <location>
        <position position="114"/>
    </location>
</feature>
<keyword evidence="3" id="KW-1185">Reference proteome</keyword>
<reference evidence="2 3" key="1">
    <citation type="journal article" date="2021" name="Plant Biotechnol. J.">
        <title>Multi-omics assisted identification of the key and species-specific regulatory components of drought-tolerant mechanisms in Gossypium stocksii.</title>
        <authorList>
            <person name="Yu D."/>
            <person name="Ke L."/>
            <person name="Zhang D."/>
            <person name="Wu Y."/>
            <person name="Sun Y."/>
            <person name="Mei J."/>
            <person name="Sun J."/>
            <person name="Sun Y."/>
        </authorList>
    </citation>
    <scope>NUCLEOTIDE SEQUENCE [LARGE SCALE GENOMIC DNA]</scope>
    <source>
        <strain evidence="3">cv. E1</strain>
        <tissue evidence="2">Leaf</tissue>
    </source>
</reference>
<evidence type="ECO:0000256" key="1">
    <source>
        <dbReference type="SAM" id="MobiDB-lite"/>
    </source>
</evidence>
<dbReference type="Proteomes" id="UP000828251">
    <property type="component" value="Unassembled WGS sequence"/>
</dbReference>
<feature type="region of interest" description="Disordered" evidence="1">
    <location>
        <begin position="74"/>
        <end position="114"/>
    </location>
</feature>
<name>A0A9D3VVK3_9ROSI</name>
<evidence type="ECO:0000313" key="3">
    <source>
        <dbReference type="Proteomes" id="UP000828251"/>
    </source>
</evidence>